<keyword evidence="1" id="KW-0472">Membrane</keyword>
<sequence>MSVKGMRRYGCQPTSLTGFGGFGEIFRFYLLFFVLFAILTTGSLMVTFTCFPFSSSLTTFEGSVATYFEYLSCKPSGYEHGIHGMAKQQGFESTDVLKIGRRLPGYLPLSHLNPTEPFRRPSRQLHLAIVTFLQISPSCVFHLLANFTFSPSSPSCQFHLLAIFTLSPYSPSRHIHLPASLSSSFYLTV</sequence>
<feature type="transmembrane region" description="Helical" evidence="1">
    <location>
        <begin position="28"/>
        <end position="51"/>
    </location>
</feature>
<comment type="caution">
    <text evidence="2">The sequence shown here is derived from an EMBL/GenBank/DDBJ whole genome shotgun (WGS) entry which is preliminary data.</text>
</comment>
<accession>A0A9P7R6L9</accession>
<evidence type="ECO:0000313" key="2">
    <source>
        <dbReference type="EMBL" id="KAG7051118.1"/>
    </source>
</evidence>
<reference evidence="2" key="1">
    <citation type="submission" date="2021-05" db="EMBL/GenBank/DDBJ databases">
        <title>Comparative genomics of three Colletotrichum scovillei strains and genetic complementation revealed genes involved fungal growth and virulence on chili pepper.</title>
        <authorList>
            <person name="Hsieh D.-K."/>
            <person name="Chuang S.-C."/>
            <person name="Chen C.-Y."/>
            <person name="Chao Y.-T."/>
            <person name="Lu M.-Y.J."/>
            <person name="Lee M.-H."/>
            <person name="Shih M.-C."/>
        </authorList>
    </citation>
    <scope>NUCLEOTIDE SEQUENCE</scope>
    <source>
        <strain evidence="2">Coll-153</strain>
    </source>
</reference>
<dbReference type="AlphaFoldDB" id="A0A9P7R6L9"/>
<organism evidence="2 3">
    <name type="scientific">Colletotrichum scovillei</name>
    <dbReference type="NCBI Taxonomy" id="1209932"/>
    <lineage>
        <taxon>Eukaryota</taxon>
        <taxon>Fungi</taxon>
        <taxon>Dikarya</taxon>
        <taxon>Ascomycota</taxon>
        <taxon>Pezizomycotina</taxon>
        <taxon>Sordariomycetes</taxon>
        <taxon>Hypocreomycetidae</taxon>
        <taxon>Glomerellales</taxon>
        <taxon>Glomerellaceae</taxon>
        <taxon>Colletotrichum</taxon>
        <taxon>Colletotrichum acutatum species complex</taxon>
    </lineage>
</organism>
<evidence type="ECO:0000313" key="3">
    <source>
        <dbReference type="Proteomes" id="UP000699042"/>
    </source>
</evidence>
<protein>
    <submittedName>
        <fullName evidence="2">Uncharacterized protein</fullName>
    </submittedName>
</protein>
<name>A0A9P7R6L9_9PEZI</name>
<gene>
    <name evidence="2" type="ORF">JMJ77_001745</name>
</gene>
<dbReference type="Proteomes" id="UP000699042">
    <property type="component" value="Unassembled WGS sequence"/>
</dbReference>
<keyword evidence="1" id="KW-1133">Transmembrane helix</keyword>
<keyword evidence="3" id="KW-1185">Reference proteome</keyword>
<evidence type="ECO:0000256" key="1">
    <source>
        <dbReference type="SAM" id="Phobius"/>
    </source>
</evidence>
<proteinExistence type="predicted"/>
<dbReference type="EMBL" id="JAESDN010000004">
    <property type="protein sequence ID" value="KAG7051118.1"/>
    <property type="molecule type" value="Genomic_DNA"/>
</dbReference>
<keyword evidence="1" id="KW-0812">Transmembrane</keyword>